<dbReference type="InterPro" id="IPR050359">
    <property type="entry name" value="bHLH_transcription_factors"/>
</dbReference>
<dbReference type="Proteomes" id="UP000054630">
    <property type="component" value="Unassembled WGS sequence"/>
</dbReference>
<organism evidence="3 4">
    <name type="scientific">Trichinella nelsoni</name>
    <dbReference type="NCBI Taxonomy" id="6336"/>
    <lineage>
        <taxon>Eukaryota</taxon>
        <taxon>Metazoa</taxon>
        <taxon>Ecdysozoa</taxon>
        <taxon>Nematoda</taxon>
        <taxon>Enoplea</taxon>
        <taxon>Dorylaimia</taxon>
        <taxon>Trichinellida</taxon>
        <taxon>Trichinellidae</taxon>
        <taxon>Trichinella</taxon>
    </lineage>
</organism>
<feature type="domain" description="BHLH" evidence="2">
    <location>
        <begin position="248"/>
        <end position="300"/>
    </location>
</feature>
<dbReference type="PANTHER" id="PTHR19290:SF102">
    <property type="entry name" value="TRANSCRIPTION FACTOR ATOH8"/>
    <property type="match status" value="1"/>
</dbReference>
<dbReference type="SMART" id="SM00353">
    <property type="entry name" value="HLH"/>
    <property type="match status" value="1"/>
</dbReference>
<evidence type="ECO:0000313" key="4">
    <source>
        <dbReference type="Proteomes" id="UP000054630"/>
    </source>
</evidence>
<dbReference type="PROSITE" id="PS50888">
    <property type="entry name" value="BHLH"/>
    <property type="match status" value="1"/>
</dbReference>
<evidence type="ECO:0000259" key="2">
    <source>
        <dbReference type="PROSITE" id="PS50888"/>
    </source>
</evidence>
<dbReference type="GO" id="GO:0003700">
    <property type="term" value="F:DNA-binding transcription factor activity"/>
    <property type="evidence" value="ECO:0007669"/>
    <property type="project" value="TreeGrafter"/>
</dbReference>
<dbReference type="Pfam" id="PF00010">
    <property type="entry name" value="HLH"/>
    <property type="match status" value="1"/>
</dbReference>
<feature type="region of interest" description="Disordered" evidence="1">
    <location>
        <begin position="169"/>
        <end position="220"/>
    </location>
</feature>
<keyword evidence="4" id="KW-1185">Reference proteome</keyword>
<evidence type="ECO:0000313" key="3">
    <source>
        <dbReference type="EMBL" id="KRX20243.1"/>
    </source>
</evidence>
<comment type="caution">
    <text evidence="3">The sequence shown here is derived from an EMBL/GenBank/DDBJ whole genome shotgun (WGS) entry which is preliminary data.</text>
</comment>
<reference evidence="3 4" key="1">
    <citation type="submission" date="2015-01" db="EMBL/GenBank/DDBJ databases">
        <title>Evolution of Trichinella species and genotypes.</title>
        <authorList>
            <person name="Korhonen P.K."/>
            <person name="Edoardo P."/>
            <person name="Giuseppe L.R."/>
            <person name="Gasser R.B."/>
        </authorList>
    </citation>
    <scope>NUCLEOTIDE SEQUENCE [LARGE SCALE GENOMIC DNA]</scope>
    <source>
        <strain evidence="3">ISS37</strain>
    </source>
</reference>
<dbReference type="GO" id="GO:0009653">
    <property type="term" value="P:anatomical structure morphogenesis"/>
    <property type="evidence" value="ECO:0007669"/>
    <property type="project" value="TreeGrafter"/>
</dbReference>
<accession>A0A0V0S0E8</accession>
<dbReference type="GO" id="GO:0005634">
    <property type="term" value="C:nucleus"/>
    <property type="evidence" value="ECO:0007669"/>
    <property type="project" value="TreeGrafter"/>
</dbReference>
<name>A0A0V0S0E8_9BILA</name>
<gene>
    <name evidence="3" type="primary">ATOH8</name>
    <name evidence="3" type="ORF">T07_8629</name>
</gene>
<dbReference type="PANTHER" id="PTHR19290">
    <property type="entry name" value="BASIC HELIX-LOOP-HELIX PROTEIN NEUROGENIN-RELATED"/>
    <property type="match status" value="1"/>
</dbReference>
<dbReference type="AlphaFoldDB" id="A0A0V0S0E8"/>
<dbReference type="InterPro" id="IPR036638">
    <property type="entry name" value="HLH_DNA-bd_sf"/>
</dbReference>
<dbReference type="Gene3D" id="4.10.280.10">
    <property type="entry name" value="Helix-loop-helix DNA-binding domain"/>
    <property type="match status" value="1"/>
</dbReference>
<sequence>MVIAGGDEIMDTSMDKVDNVHQEIDDDDEELIIVDDDDVDNGIKGQPGIGNNNCEEEKPLDLSTKRRCPLDIQTTTSIAASRGGSVFFPINPHFNVSPLTLLPSQLPLLLCSPWTELFQAGRWLPTITPRTVDLIRQTQPLYHANSSAPAASMIFQFYNQAINNNNNNNKQFTSPIASPSSSTSSTSSSSVGSSSSSSQSSNSLLSTTSGAGGNKRKSTPNRIAAFQSRKMNEKFLHPRRHRAKNPTVRRMVANFRERCRVHMISEAFESLRVALPTACPAQKLTKVSILRIASIYILLLGAMNGRDYSADQSKPTVDQLQQLLAETIYNETNLRC</sequence>
<proteinExistence type="predicted"/>
<feature type="compositionally biased region" description="Low complexity" evidence="1">
    <location>
        <begin position="169"/>
        <end position="209"/>
    </location>
</feature>
<dbReference type="STRING" id="6336.A0A0V0S0E8"/>
<dbReference type="InterPro" id="IPR011598">
    <property type="entry name" value="bHLH_dom"/>
</dbReference>
<dbReference type="GO" id="GO:0045944">
    <property type="term" value="P:positive regulation of transcription by RNA polymerase II"/>
    <property type="evidence" value="ECO:0007669"/>
    <property type="project" value="TreeGrafter"/>
</dbReference>
<dbReference type="SUPFAM" id="SSF47459">
    <property type="entry name" value="HLH, helix-loop-helix DNA-binding domain"/>
    <property type="match status" value="1"/>
</dbReference>
<protein>
    <submittedName>
        <fullName evidence="3">Protein atonal-like protein 8</fullName>
    </submittedName>
</protein>
<dbReference type="EMBL" id="JYDL01000051">
    <property type="protein sequence ID" value="KRX20243.1"/>
    <property type="molecule type" value="Genomic_DNA"/>
</dbReference>
<dbReference type="GO" id="GO:0046983">
    <property type="term" value="F:protein dimerization activity"/>
    <property type="evidence" value="ECO:0007669"/>
    <property type="project" value="InterPro"/>
</dbReference>
<dbReference type="OrthoDB" id="10001938at2759"/>
<evidence type="ECO:0000256" key="1">
    <source>
        <dbReference type="SAM" id="MobiDB-lite"/>
    </source>
</evidence>
<dbReference type="GO" id="GO:0070888">
    <property type="term" value="F:E-box binding"/>
    <property type="evidence" value="ECO:0007669"/>
    <property type="project" value="TreeGrafter"/>
</dbReference>